<dbReference type="PROSITE" id="PS50016">
    <property type="entry name" value="ZF_PHD_2"/>
    <property type="match status" value="1"/>
</dbReference>
<sequence>MQSRLQRAREALKRAQDRQKADADKRRRPVSYEVGQDVLLSTANIKFKGVGTKKLAPKWVGPYKIVELIGPAAVRLALPKGSRIHPVFHVSLVKPFKSTDSTPPAEPLTIDGDPALSVEALTGHRDEPIRGGCGKTRREYLVKYANDPTDCKSYEPERNLRACPELNKMVDAYEEGLSPALRNPHPVLPVNWDEVKCKVCNEPEPADTMVLCSKCNSGWHMPCLSPPLAEVPKGRWYCPPCQATYQAKKQAQRAKKQTEPIRRSERLQQR</sequence>
<evidence type="ECO:0000256" key="1">
    <source>
        <dbReference type="ARBA" id="ARBA00022723"/>
    </source>
</evidence>
<dbReference type="GO" id="GO:0008270">
    <property type="term" value="F:zinc ion binding"/>
    <property type="evidence" value="ECO:0007669"/>
    <property type="project" value="UniProtKB-KW"/>
</dbReference>
<dbReference type="CDD" id="cd15543">
    <property type="entry name" value="PHD_RSF1"/>
    <property type="match status" value="1"/>
</dbReference>
<name>Q84UZ2_CHLRE</name>
<dbReference type="InterPro" id="IPR019786">
    <property type="entry name" value="Zinc_finger_PHD-type_CS"/>
</dbReference>
<dbReference type="InterPro" id="IPR013083">
    <property type="entry name" value="Znf_RING/FYVE/PHD"/>
</dbReference>
<dbReference type="AlphaFoldDB" id="Q84UZ2"/>
<feature type="compositionally biased region" description="Basic and acidic residues" evidence="5">
    <location>
        <begin position="7"/>
        <end position="25"/>
    </location>
</feature>
<dbReference type="Pfam" id="PF24626">
    <property type="entry name" value="SH3_Tf2-1"/>
    <property type="match status" value="1"/>
</dbReference>
<dbReference type="InterPro" id="IPR011011">
    <property type="entry name" value="Znf_FYVE_PHD"/>
</dbReference>
<reference evidence="7" key="1">
    <citation type="journal article" date="2005" name="Mol. Cell. Biol.">
        <title>REM1, a new type of long terminal repeat retrotransposon in Chlamydomonas reinhardtii.</title>
        <authorList>
            <person name="Perez-Alegre M."/>
            <person name="Dubus A."/>
            <person name="Fernandez E."/>
        </authorList>
    </citation>
    <scope>NUCLEOTIDE SEQUENCE</scope>
</reference>
<keyword evidence="3" id="KW-0862">Zinc</keyword>
<evidence type="ECO:0000256" key="5">
    <source>
        <dbReference type="SAM" id="MobiDB-lite"/>
    </source>
</evidence>
<feature type="compositionally biased region" description="Basic and acidic residues" evidence="5">
    <location>
        <begin position="256"/>
        <end position="270"/>
    </location>
</feature>
<accession>Q84UZ2</accession>
<evidence type="ECO:0000259" key="6">
    <source>
        <dbReference type="PROSITE" id="PS50016"/>
    </source>
</evidence>
<keyword evidence="2 4" id="KW-0863">Zinc-finger</keyword>
<dbReference type="Gene3D" id="3.30.40.10">
    <property type="entry name" value="Zinc/RING finger domain, C3HC4 (zinc finger)"/>
    <property type="match status" value="1"/>
</dbReference>
<dbReference type="PROSITE" id="PS01359">
    <property type="entry name" value="ZF_PHD_1"/>
    <property type="match status" value="1"/>
</dbReference>
<dbReference type="Pfam" id="PF00628">
    <property type="entry name" value="PHD"/>
    <property type="match status" value="1"/>
</dbReference>
<dbReference type="PANTHER" id="PTHR46148:SF52">
    <property type="entry name" value="OS04G0603800 PROTEIN"/>
    <property type="match status" value="1"/>
</dbReference>
<dbReference type="InterPro" id="IPR001965">
    <property type="entry name" value="Znf_PHD"/>
</dbReference>
<dbReference type="Gene3D" id="2.40.50.40">
    <property type="match status" value="1"/>
</dbReference>
<dbReference type="CDD" id="cd00024">
    <property type="entry name" value="CD_CSD"/>
    <property type="match status" value="1"/>
</dbReference>
<dbReference type="InterPro" id="IPR019787">
    <property type="entry name" value="Znf_PHD-finger"/>
</dbReference>
<evidence type="ECO:0000256" key="2">
    <source>
        <dbReference type="ARBA" id="ARBA00022771"/>
    </source>
</evidence>
<dbReference type="EMBL" id="AY227352">
    <property type="protein sequence ID" value="AAO73552.1"/>
    <property type="molecule type" value="Genomic_DNA"/>
</dbReference>
<feature type="domain" description="PHD-type" evidence="6">
    <location>
        <begin position="194"/>
        <end position="244"/>
    </location>
</feature>
<evidence type="ECO:0000256" key="4">
    <source>
        <dbReference type="PROSITE-ProRule" id="PRU00146"/>
    </source>
</evidence>
<keyword evidence="1" id="KW-0479">Metal-binding</keyword>
<protein>
    <submittedName>
        <fullName evidence="7">Putative chromo-protein</fullName>
    </submittedName>
</protein>
<dbReference type="InterPro" id="IPR016197">
    <property type="entry name" value="Chromo-like_dom_sf"/>
</dbReference>
<dbReference type="SMART" id="SM00249">
    <property type="entry name" value="PHD"/>
    <property type="match status" value="1"/>
</dbReference>
<evidence type="ECO:0000256" key="3">
    <source>
        <dbReference type="ARBA" id="ARBA00022833"/>
    </source>
</evidence>
<dbReference type="PANTHER" id="PTHR46148">
    <property type="entry name" value="CHROMO DOMAIN-CONTAINING PROTEIN"/>
    <property type="match status" value="1"/>
</dbReference>
<proteinExistence type="predicted"/>
<dbReference type="SUPFAM" id="SSF57903">
    <property type="entry name" value="FYVE/PHD zinc finger"/>
    <property type="match status" value="1"/>
</dbReference>
<evidence type="ECO:0000313" key="7">
    <source>
        <dbReference type="EMBL" id="AAO73552.1"/>
    </source>
</evidence>
<dbReference type="InterPro" id="IPR056924">
    <property type="entry name" value="SH3_Tf2-1"/>
</dbReference>
<feature type="region of interest" description="Disordered" evidence="5">
    <location>
        <begin position="249"/>
        <end position="270"/>
    </location>
</feature>
<organism evidence="7">
    <name type="scientific">Chlamydomonas reinhardtii</name>
    <name type="common">Chlamydomonas smithii</name>
    <dbReference type="NCBI Taxonomy" id="3055"/>
    <lineage>
        <taxon>Eukaryota</taxon>
        <taxon>Viridiplantae</taxon>
        <taxon>Chlorophyta</taxon>
        <taxon>core chlorophytes</taxon>
        <taxon>Chlorophyceae</taxon>
        <taxon>CS clade</taxon>
        <taxon>Chlamydomonadales</taxon>
        <taxon>Chlamydomonadaceae</taxon>
        <taxon>Chlamydomonas</taxon>
    </lineage>
</organism>
<feature type="region of interest" description="Disordered" evidence="5">
    <location>
        <begin position="1"/>
        <end position="29"/>
    </location>
</feature>
<dbReference type="SUPFAM" id="SSF54160">
    <property type="entry name" value="Chromo domain-like"/>
    <property type="match status" value="1"/>
</dbReference>